<dbReference type="Proteomes" id="UP000324222">
    <property type="component" value="Unassembled WGS sequence"/>
</dbReference>
<accession>A0A5B7H936</accession>
<evidence type="ECO:0000313" key="1">
    <source>
        <dbReference type="EMBL" id="MPC69201.1"/>
    </source>
</evidence>
<gene>
    <name evidence="1" type="ORF">E2C01_063416</name>
</gene>
<protein>
    <submittedName>
        <fullName evidence="1">Uncharacterized protein</fullName>
    </submittedName>
</protein>
<sequence length="99" mass="11016">MGPLVEGPSPDDVREKKVSINQNRKFCVLSGKKSLLKAHHLFRKRDSQVIMHNLVLNQIRVHLCRKISTFINASVGALAGSLRPGDMEGQKVEGTRKAK</sequence>
<dbReference type="EMBL" id="VSRR010029021">
    <property type="protein sequence ID" value="MPC69201.1"/>
    <property type="molecule type" value="Genomic_DNA"/>
</dbReference>
<dbReference type="AlphaFoldDB" id="A0A5B7H936"/>
<organism evidence="1 2">
    <name type="scientific">Portunus trituberculatus</name>
    <name type="common">Swimming crab</name>
    <name type="synonym">Neptunus trituberculatus</name>
    <dbReference type="NCBI Taxonomy" id="210409"/>
    <lineage>
        <taxon>Eukaryota</taxon>
        <taxon>Metazoa</taxon>
        <taxon>Ecdysozoa</taxon>
        <taxon>Arthropoda</taxon>
        <taxon>Crustacea</taxon>
        <taxon>Multicrustacea</taxon>
        <taxon>Malacostraca</taxon>
        <taxon>Eumalacostraca</taxon>
        <taxon>Eucarida</taxon>
        <taxon>Decapoda</taxon>
        <taxon>Pleocyemata</taxon>
        <taxon>Brachyura</taxon>
        <taxon>Eubrachyura</taxon>
        <taxon>Portunoidea</taxon>
        <taxon>Portunidae</taxon>
        <taxon>Portuninae</taxon>
        <taxon>Portunus</taxon>
    </lineage>
</organism>
<keyword evidence="2" id="KW-1185">Reference proteome</keyword>
<evidence type="ECO:0000313" key="2">
    <source>
        <dbReference type="Proteomes" id="UP000324222"/>
    </source>
</evidence>
<proteinExistence type="predicted"/>
<comment type="caution">
    <text evidence="1">The sequence shown here is derived from an EMBL/GenBank/DDBJ whole genome shotgun (WGS) entry which is preliminary data.</text>
</comment>
<reference evidence="1 2" key="1">
    <citation type="submission" date="2019-05" db="EMBL/GenBank/DDBJ databases">
        <title>Another draft genome of Portunus trituberculatus and its Hox gene families provides insights of decapod evolution.</title>
        <authorList>
            <person name="Jeong J.-H."/>
            <person name="Song I."/>
            <person name="Kim S."/>
            <person name="Choi T."/>
            <person name="Kim D."/>
            <person name="Ryu S."/>
            <person name="Kim W."/>
        </authorList>
    </citation>
    <scope>NUCLEOTIDE SEQUENCE [LARGE SCALE GENOMIC DNA]</scope>
    <source>
        <tissue evidence="1">Muscle</tissue>
    </source>
</reference>
<name>A0A5B7H936_PORTR</name>